<name>A0AAN6RYU8_9PEZI</name>
<evidence type="ECO:0000313" key="2">
    <source>
        <dbReference type="Proteomes" id="UP001303473"/>
    </source>
</evidence>
<protein>
    <submittedName>
        <fullName evidence="1">Uncharacterized protein</fullName>
    </submittedName>
</protein>
<comment type="caution">
    <text evidence="1">The sequence shown here is derived from an EMBL/GenBank/DDBJ whole genome shotgun (WGS) entry which is preliminary data.</text>
</comment>
<reference evidence="2" key="1">
    <citation type="journal article" date="2023" name="Mol. Phylogenet. Evol.">
        <title>Genome-scale phylogeny and comparative genomics of the fungal order Sordariales.</title>
        <authorList>
            <person name="Hensen N."/>
            <person name="Bonometti L."/>
            <person name="Westerberg I."/>
            <person name="Brannstrom I.O."/>
            <person name="Guillou S."/>
            <person name="Cros-Aarteil S."/>
            <person name="Calhoun S."/>
            <person name="Haridas S."/>
            <person name="Kuo A."/>
            <person name="Mondo S."/>
            <person name="Pangilinan J."/>
            <person name="Riley R."/>
            <person name="LaButti K."/>
            <person name="Andreopoulos B."/>
            <person name="Lipzen A."/>
            <person name="Chen C."/>
            <person name="Yan M."/>
            <person name="Daum C."/>
            <person name="Ng V."/>
            <person name="Clum A."/>
            <person name="Steindorff A."/>
            <person name="Ohm R.A."/>
            <person name="Martin F."/>
            <person name="Silar P."/>
            <person name="Natvig D.O."/>
            <person name="Lalanne C."/>
            <person name="Gautier V."/>
            <person name="Ament-Velasquez S.L."/>
            <person name="Kruys A."/>
            <person name="Hutchinson M.I."/>
            <person name="Powell A.J."/>
            <person name="Barry K."/>
            <person name="Miller A.N."/>
            <person name="Grigoriev I.V."/>
            <person name="Debuchy R."/>
            <person name="Gladieux P."/>
            <person name="Hiltunen Thoren M."/>
            <person name="Johannesson H."/>
        </authorList>
    </citation>
    <scope>NUCLEOTIDE SEQUENCE [LARGE SCALE GENOMIC DNA]</scope>
    <source>
        <strain evidence="2">CBS 340.73</strain>
    </source>
</reference>
<dbReference type="Proteomes" id="UP001303473">
    <property type="component" value="Unassembled WGS sequence"/>
</dbReference>
<accession>A0AAN6RYU8</accession>
<dbReference type="EMBL" id="MU854018">
    <property type="protein sequence ID" value="KAK3934189.1"/>
    <property type="molecule type" value="Genomic_DNA"/>
</dbReference>
<keyword evidence="2" id="KW-1185">Reference proteome</keyword>
<sequence length="54" mass="5933">VTYNGKNLLWLPPEYRPSSQAFSGTSIAIGCPSGRVLVLRFSDHLSTSLTFFLS</sequence>
<organism evidence="1 2">
    <name type="scientific">Diplogelasinospora grovesii</name>
    <dbReference type="NCBI Taxonomy" id="303347"/>
    <lineage>
        <taxon>Eukaryota</taxon>
        <taxon>Fungi</taxon>
        <taxon>Dikarya</taxon>
        <taxon>Ascomycota</taxon>
        <taxon>Pezizomycotina</taxon>
        <taxon>Sordariomycetes</taxon>
        <taxon>Sordariomycetidae</taxon>
        <taxon>Sordariales</taxon>
        <taxon>Diplogelasinosporaceae</taxon>
        <taxon>Diplogelasinospora</taxon>
    </lineage>
</organism>
<gene>
    <name evidence="1" type="ORF">QBC46DRAFT_274323</name>
</gene>
<dbReference type="AlphaFoldDB" id="A0AAN6RYU8"/>
<evidence type="ECO:0000313" key="1">
    <source>
        <dbReference type="EMBL" id="KAK3934189.1"/>
    </source>
</evidence>
<feature type="non-terminal residue" evidence="1">
    <location>
        <position position="1"/>
    </location>
</feature>
<proteinExistence type="predicted"/>